<dbReference type="Gene3D" id="2.60.120.460">
    <property type="entry name" value="YjbQ-like"/>
    <property type="match status" value="1"/>
</dbReference>
<keyword evidence="3" id="KW-1185">Reference proteome</keyword>
<dbReference type="OrthoDB" id="9801725at2"/>
<dbReference type="Pfam" id="PF01894">
    <property type="entry name" value="YjbQ"/>
    <property type="match status" value="1"/>
</dbReference>
<organism evidence="2 3">
    <name type="scientific">Novosphingobium malaysiense</name>
    <dbReference type="NCBI Taxonomy" id="1348853"/>
    <lineage>
        <taxon>Bacteria</taxon>
        <taxon>Pseudomonadati</taxon>
        <taxon>Pseudomonadota</taxon>
        <taxon>Alphaproteobacteria</taxon>
        <taxon>Sphingomonadales</taxon>
        <taxon>Sphingomonadaceae</taxon>
        <taxon>Novosphingobium</taxon>
    </lineage>
</organism>
<dbReference type="PANTHER" id="PTHR30615:SF8">
    <property type="entry name" value="UPF0047 PROTEIN C4A8.02C"/>
    <property type="match status" value="1"/>
</dbReference>
<dbReference type="InterPro" id="IPR001602">
    <property type="entry name" value="UPF0047_YjbQ-like"/>
</dbReference>
<evidence type="ECO:0000256" key="1">
    <source>
        <dbReference type="ARBA" id="ARBA00005534"/>
    </source>
</evidence>
<sequence>MRQVSSILSFETPGRSLTDITRAMADWLDEAGISEGLLTLLCRHTSASLLIQENAAREVRGDLLTWLDRLAPEGPHYAHDDEGPDDMPAHLKATLTGVNLQIPVIGGRMALGTWQGIYLAEHRAMPHRRQIAVHVFGE</sequence>
<accession>A0A0B1ZKJ9</accession>
<proteinExistence type="inferred from homology"/>
<dbReference type="AlphaFoldDB" id="A0A0B1ZKJ9"/>
<dbReference type="Proteomes" id="UP000031057">
    <property type="component" value="Unassembled WGS sequence"/>
</dbReference>
<dbReference type="RefSeq" id="WP_039289553.1">
    <property type="nucleotide sequence ID" value="NZ_JTDI01000007.1"/>
</dbReference>
<dbReference type="SUPFAM" id="SSF111038">
    <property type="entry name" value="YjbQ-like"/>
    <property type="match status" value="1"/>
</dbReference>
<dbReference type="PANTHER" id="PTHR30615">
    <property type="entry name" value="UNCHARACTERIZED PROTEIN YJBQ-RELATED"/>
    <property type="match status" value="1"/>
</dbReference>
<comment type="caution">
    <text evidence="2">The sequence shown here is derived from an EMBL/GenBank/DDBJ whole genome shotgun (WGS) entry which is preliminary data.</text>
</comment>
<reference evidence="2 3" key="1">
    <citation type="submission" date="2014-10" db="EMBL/GenBank/DDBJ databases">
        <title>Genome sequence of Novosphingobium malaysiense MUSC 273(T).</title>
        <authorList>
            <person name="Lee L.-H."/>
        </authorList>
    </citation>
    <scope>NUCLEOTIDE SEQUENCE [LARGE SCALE GENOMIC DNA]</scope>
    <source>
        <strain evidence="2 3">MUSC 273</strain>
    </source>
</reference>
<evidence type="ECO:0008006" key="4">
    <source>
        <dbReference type="Google" id="ProtNLM"/>
    </source>
</evidence>
<name>A0A0B1ZKJ9_9SPHN</name>
<evidence type="ECO:0000313" key="3">
    <source>
        <dbReference type="Proteomes" id="UP000031057"/>
    </source>
</evidence>
<gene>
    <name evidence="2" type="ORF">LK12_20060</name>
</gene>
<comment type="similarity">
    <text evidence="1">Belongs to the UPF0047 family.</text>
</comment>
<dbReference type="PIRSF" id="PIRSF004681">
    <property type="entry name" value="UCP004681"/>
    <property type="match status" value="1"/>
</dbReference>
<dbReference type="InterPro" id="IPR035917">
    <property type="entry name" value="YjbQ-like_sf"/>
</dbReference>
<evidence type="ECO:0000313" key="2">
    <source>
        <dbReference type="EMBL" id="KHK89691.1"/>
    </source>
</evidence>
<dbReference type="NCBIfam" id="TIGR00149">
    <property type="entry name" value="TIGR00149_YjbQ"/>
    <property type="match status" value="1"/>
</dbReference>
<dbReference type="EMBL" id="JTDI01000007">
    <property type="protein sequence ID" value="KHK89691.1"/>
    <property type="molecule type" value="Genomic_DNA"/>
</dbReference>
<dbReference type="STRING" id="1348853.LK12_20060"/>
<protein>
    <recommendedName>
        <fullName evidence="4">Secondary thiamine-phosphate synthase enzyme</fullName>
    </recommendedName>
</protein>